<proteinExistence type="predicted"/>
<evidence type="ECO:0000313" key="2">
    <source>
        <dbReference type="EMBL" id="EFO82478.1"/>
    </source>
</evidence>
<feature type="compositionally biased region" description="Polar residues" evidence="1">
    <location>
        <begin position="42"/>
        <end position="53"/>
    </location>
</feature>
<evidence type="ECO:0000256" key="1">
    <source>
        <dbReference type="SAM" id="MobiDB-lite"/>
    </source>
</evidence>
<sequence length="119" mass="13319">MRVHKHILLLLNTSKGQSDLPHSYVEAAFLWLWPHVPSPDTPFTNRVSSSQKPRPSAFLKKKSISPALSSGPRTILSNKTSSLIPLVLHTTVPRVFLSECQQIRVDHMHQAKCSSSRTV</sequence>
<organism evidence="3">
    <name type="scientific">Caenorhabditis remanei</name>
    <name type="common">Caenorhabditis vulgaris</name>
    <dbReference type="NCBI Taxonomy" id="31234"/>
    <lineage>
        <taxon>Eukaryota</taxon>
        <taxon>Metazoa</taxon>
        <taxon>Ecdysozoa</taxon>
        <taxon>Nematoda</taxon>
        <taxon>Chromadorea</taxon>
        <taxon>Rhabditida</taxon>
        <taxon>Rhabditina</taxon>
        <taxon>Rhabditomorpha</taxon>
        <taxon>Rhabditoidea</taxon>
        <taxon>Rhabditidae</taxon>
        <taxon>Peloderinae</taxon>
        <taxon>Caenorhabditis</taxon>
    </lineage>
</organism>
<evidence type="ECO:0000313" key="3">
    <source>
        <dbReference type="Proteomes" id="UP000008281"/>
    </source>
</evidence>
<protein>
    <submittedName>
        <fullName evidence="2">Uncharacterized protein</fullName>
    </submittedName>
</protein>
<dbReference type="Proteomes" id="UP000008281">
    <property type="component" value="Unassembled WGS sequence"/>
</dbReference>
<feature type="compositionally biased region" description="Polar residues" evidence="1">
    <location>
        <begin position="66"/>
        <end position="76"/>
    </location>
</feature>
<gene>
    <name evidence="2" type="ORF">CRE_00222</name>
</gene>
<dbReference type="EMBL" id="DS268407">
    <property type="protein sequence ID" value="EFO82478.1"/>
    <property type="molecule type" value="Genomic_DNA"/>
</dbReference>
<feature type="region of interest" description="Disordered" evidence="1">
    <location>
        <begin position="42"/>
        <end position="76"/>
    </location>
</feature>
<dbReference type="InParanoid" id="E3LDW2"/>
<accession>E3LDW2</accession>
<keyword evidence="3" id="KW-1185">Reference proteome</keyword>
<dbReference type="HOGENOM" id="CLU_2063661_0_0_1"/>
<name>E3LDW2_CAERE</name>
<dbReference type="AlphaFoldDB" id="E3LDW2"/>
<reference evidence="2" key="1">
    <citation type="submission" date="2007-07" db="EMBL/GenBank/DDBJ databases">
        <title>PCAP assembly of the Caenorhabditis remanei genome.</title>
        <authorList>
            <consortium name="The Caenorhabditis remanei Sequencing Consortium"/>
            <person name="Wilson R.K."/>
        </authorList>
    </citation>
    <scope>NUCLEOTIDE SEQUENCE [LARGE SCALE GENOMIC DNA]</scope>
    <source>
        <strain evidence="2">PB4641</strain>
    </source>
</reference>